<evidence type="ECO:0008006" key="6">
    <source>
        <dbReference type="Google" id="ProtNLM"/>
    </source>
</evidence>
<dbReference type="PANTHER" id="PTHR24422">
    <property type="entry name" value="CHEMOTAXIS PROTEIN METHYLTRANSFERASE"/>
    <property type="match status" value="1"/>
</dbReference>
<evidence type="ECO:0000313" key="5">
    <source>
        <dbReference type="Proteomes" id="UP000636010"/>
    </source>
</evidence>
<feature type="coiled-coil region" evidence="1">
    <location>
        <begin position="402"/>
        <end position="447"/>
    </location>
</feature>
<proteinExistence type="predicted"/>
<dbReference type="Pfam" id="PF13185">
    <property type="entry name" value="GAF_2"/>
    <property type="match status" value="1"/>
</dbReference>
<protein>
    <recommendedName>
        <fullName evidence="6">PAS domain S-box protein</fullName>
    </recommendedName>
</protein>
<reference evidence="5" key="1">
    <citation type="journal article" date="2019" name="Int. J. Syst. Evol. Microbiol.">
        <title>The Global Catalogue of Microorganisms (GCM) 10K type strain sequencing project: providing services to taxonomists for standard genome sequencing and annotation.</title>
        <authorList>
            <consortium name="The Broad Institute Genomics Platform"/>
            <consortium name="The Broad Institute Genome Sequencing Center for Infectious Disease"/>
            <person name="Wu L."/>
            <person name="Ma J."/>
        </authorList>
    </citation>
    <scope>NUCLEOTIDE SEQUENCE [LARGE SCALE GENOMIC DNA]</scope>
    <source>
        <strain evidence="5">CGMCC 1.10832</strain>
    </source>
</reference>
<evidence type="ECO:0000256" key="1">
    <source>
        <dbReference type="SAM" id="Coils"/>
    </source>
</evidence>
<dbReference type="InterPro" id="IPR050903">
    <property type="entry name" value="Bact_Chemotaxis_MeTrfase"/>
</dbReference>
<dbReference type="PROSITE" id="PS50112">
    <property type="entry name" value="PAS"/>
    <property type="match status" value="4"/>
</dbReference>
<feature type="domain" description="PAC" evidence="3">
    <location>
        <begin position="359"/>
        <end position="411"/>
    </location>
</feature>
<dbReference type="PANTHER" id="PTHR24422:SF10">
    <property type="entry name" value="CHEMOTAXIS PROTEIN METHYLTRANSFERASE 2"/>
    <property type="match status" value="1"/>
</dbReference>
<dbReference type="InterPro" id="IPR000014">
    <property type="entry name" value="PAS"/>
</dbReference>
<dbReference type="InterPro" id="IPR029016">
    <property type="entry name" value="GAF-like_dom_sf"/>
</dbReference>
<feature type="domain" description="PAS" evidence="2">
    <location>
        <begin position="276"/>
        <end position="345"/>
    </location>
</feature>
<feature type="coiled-coil region" evidence="1">
    <location>
        <begin position="241"/>
        <end position="289"/>
    </location>
</feature>
<sequence length="881" mass="101647">MIPYKVIKKKKLHELNEFIQSLQSQVLKATTFINEIEKGHYDSNNSSQVEMEMEGELLNSLVNLRKQMLEVSRKEEERHWVAETRSNFMEILRSTNDDIKTLSSEILKHLIHSLKANQGGLYIINDDQRDEVHLELLACYAYSREKFLTKRIEIGEGLVGQIVREKEYMYFTEIPQNYFKITSGLGEATPRHLLIVPLKLEDEVHGAIEIASFHGFKEYEIDFLLQLGETIASTINSVKINTKTKLLLEETQQQAEEMKSQQEELQQNMEELETTQEEMLRRTSEIESRMVAVDESGIASIEFELDGTILNTNENFRQLMGYQSHDLEGKHHRIFVPLEIANSEDYKQFWKDLAMGKTHSGEFERVTKHGETRYLQGSYSIIKDKNGNPSRVLKLATDITAIKNFQMELQEQAEQMSAQDEELRQNLEELTTTQEEIQRRTREIESRMIAVDESGISSIEFELDGTIIKANDNFLNLMGYDLPEVEGKHHKMFVSKETAESEDYRQFWRDLANGKMHSGEFERVTKNGEIRYIQGSYSIIRDGSGNQSRILKLATDITSIKNFQLDLQEQAEQMSAQEEELRQNLEELTATQEEIERRTSEIESRMLAVNQSGISSIEFELDGTIIKANDNFLQLMGYQAQEIEGEHHRIFVSKELAKSKEYKEFWKDLGKGKMHNGEFERLAKDGEIRFLQGSYSVIRDANGQPSRILKLANDITSIKKFQLELQEQAEEMSAQDEELRQNLEELTTIQEEMERRTSEMESRLVAVDESGIASIEFGLNGTILNANKNFLKLMGYQLSEVEGKHHRIFVSEELAKSKEYKQFWEDLGNGKMHNGEFERVAKDGGVRFLQGSYSIIRDANGAPSRILKLATDITSLKKLQS</sequence>
<keyword evidence="1" id="KW-0175">Coiled coil</keyword>
<dbReference type="InterPro" id="IPR035965">
    <property type="entry name" value="PAS-like_dom_sf"/>
</dbReference>
<dbReference type="InterPro" id="IPR000700">
    <property type="entry name" value="PAS-assoc_C"/>
</dbReference>
<dbReference type="EMBL" id="BMEC01000005">
    <property type="protein sequence ID" value="GGC34190.1"/>
    <property type="molecule type" value="Genomic_DNA"/>
</dbReference>
<evidence type="ECO:0000259" key="2">
    <source>
        <dbReference type="PROSITE" id="PS50112"/>
    </source>
</evidence>
<organism evidence="4 5">
    <name type="scientific">Marivirga lumbricoides</name>
    <dbReference type="NCBI Taxonomy" id="1046115"/>
    <lineage>
        <taxon>Bacteria</taxon>
        <taxon>Pseudomonadati</taxon>
        <taxon>Bacteroidota</taxon>
        <taxon>Cytophagia</taxon>
        <taxon>Cytophagales</taxon>
        <taxon>Marivirgaceae</taxon>
        <taxon>Marivirga</taxon>
    </lineage>
</organism>
<dbReference type="NCBIfam" id="TIGR00229">
    <property type="entry name" value="sensory_box"/>
    <property type="match status" value="4"/>
</dbReference>
<dbReference type="SMART" id="SM00091">
    <property type="entry name" value="PAS"/>
    <property type="match status" value="4"/>
</dbReference>
<gene>
    <name evidence="4" type="ORF">GCM10011506_19590</name>
</gene>
<dbReference type="InterPro" id="IPR013655">
    <property type="entry name" value="PAS_fold_3"/>
</dbReference>
<dbReference type="InterPro" id="IPR003018">
    <property type="entry name" value="GAF"/>
</dbReference>
<name>A0ABQ1M5W9_9BACT</name>
<feature type="domain" description="PAS" evidence="2">
    <location>
        <begin position="433"/>
        <end position="488"/>
    </location>
</feature>
<dbReference type="SMART" id="SM00065">
    <property type="entry name" value="GAF"/>
    <property type="match status" value="1"/>
</dbReference>
<feature type="domain" description="PAC" evidence="3">
    <location>
        <begin position="517"/>
        <end position="569"/>
    </location>
</feature>
<dbReference type="SUPFAM" id="SSF55785">
    <property type="entry name" value="PYP-like sensor domain (PAS domain)"/>
    <property type="match status" value="4"/>
</dbReference>
<keyword evidence="5" id="KW-1185">Reference proteome</keyword>
<feature type="domain" description="PAS" evidence="2">
    <location>
        <begin position="749"/>
        <end position="804"/>
    </location>
</feature>
<comment type="caution">
    <text evidence="4">The sequence shown here is derived from an EMBL/GenBank/DDBJ whole genome shotgun (WGS) entry which is preliminary data.</text>
</comment>
<feature type="domain" description="PAS" evidence="2">
    <location>
        <begin position="620"/>
        <end position="646"/>
    </location>
</feature>
<dbReference type="Gene3D" id="3.30.450.20">
    <property type="entry name" value="PAS domain"/>
    <property type="match status" value="4"/>
</dbReference>
<dbReference type="InterPro" id="IPR001610">
    <property type="entry name" value="PAC"/>
</dbReference>
<evidence type="ECO:0000313" key="4">
    <source>
        <dbReference type="EMBL" id="GGC34190.1"/>
    </source>
</evidence>
<evidence type="ECO:0000259" key="3">
    <source>
        <dbReference type="PROSITE" id="PS50113"/>
    </source>
</evidence>
<feature type="coiled-coil region" evidence="1">
    <location>
        <begin position="718"/>
        <end position="763"/>
    </location>
</feature>
<dbReference type="PROSITE" id="PS50113">
    <property type="entry name" value="PAC"/>
    <property type="match status" value="4"/>
</dbReference>
<dbReference type="Pfam" id="PF08447">
    <property type="entry name" value="PAS_3"/>
    <property type="match status" value="4"/>
</dbReference>
<feature type="coiled-coil region" evidence="1">
    <location>
        <begin position="560"/>
        <end position="605"/>
    </location>
</feature>
<dbReference type="SUPFAM" id="SSF55781">
    <property type="entry name" value="GAF domain-like"/>
    <property type="match status" value="1"/>
</dbReference>
<dbReference type="SMART" id="SM00086">
    <property type="entry name" value="PAC"/>
    <property type="match status" value="4"/>
</dbReference>
<dbReference type="Proteomes" id="UP000636010">
    <property type="component" value="Unassembled WGS sequence"/>
</dbReference>
<feature type="domain" description="PAC" evidence="3">
    <location>
        <begin position="675"/>
        <end position="727"/>
    </location>
</feature>
<accession>A0ABQ1M5W9</accession>
<dbReference type="Gene3D" id="3.30.450.40">
    <property type="match status" value="1"/>
</dbReference>
<dbReference type="CDD" id="cd00130">
    <property type="entry name" value="PAS"/>
    <property type="match status" value="4"/>
</dbReference>
<feature type="domain" description="PAC" evidence="3">
    <location>
        <begin position="833"/>
        <end position="881"/>
    </location>
</feature>
<dbReference type="RefSeq" id="WP_188462832.1">
    <property type="nucleotide sequence ID" value="NZ_BAABHU010000005.1"/>
</dbReference>